<proteinExistence type="predicted"/>
<dbReference type="EMBL" id="JAWWNJ010000277">
    <property type="protein sequence ID" value="KAK6966410.1"/>
    <property type="molecule type" value="Genomic_DNA"/>
</dbReference>
<dbReference type="EMBL" id="JAWWNJ010000003">
    <property type="protein sequence ID" value="KAK7059329.1"/>
    <property type="molecule type" value="Genomic_DNA"/>
</dbReference>
<dbReference type="Proteomes" id="UP001362999">
    <property type="component" value="Unassembled WGS sequence"/>
</dbReference>
<comment type="caution">
    <text evidence="2">The sequence shown here is derived from an EMBL/GenBank/DDBJ whole genome shotgun (WGS) entry which is preliminary data.</text>
</comment>
<sequence>MVVDGYHGMLENLDIQFSVERPVNANQFRDAQRVDRTPNIDPHTLPTMSFHPLNTPRSKRVLATSTPNVTAAIQNSELNLGFVGVDEDPAGGRYKGLGCCLAIAHHDLGEMGFRKPRDSTPDQGRKKKAQTATNVLTAALRALGTWSSHIPVLGMLNSVIEPVLALTEQVQVIQKSDNQEIIGERLRGELLRMQEDLGGAHKEQWLGQFFNSRDNAAMIKKHNNNLLAMITENTLMGVDQIMKKLKDIEITGGHGGSGGAGHEVGGKGGVGGGPRLSFCHGIPAHLGNISGGHGGSGGSGMVGGMGGTGNGPIIKFSYSV</sequence>
<dbReference type="AlphaFoldDB" id="A0AAW0E1L8"/>
<protein>
    <submittedName>
        <fullName evidence="2">Uncharacterized protein</fullName>
    </submittedName>
</protein>
<organism evidence="2 3">
    <name type="scientific">Favolaschia claudopus</name>
    <dbReference type="NCBI Taxonomy" id="2862362"/>
    <lineage>
        <taxon>Eukaryota</taxon>
        <taxon>Fungi</taxon>
        <taxon>Dikarya</taxon>
        <taxon>Basidiomycota</taxon>
        <taxon>Agaricomycotina</taxon>
        <taxon>Agaricomycetes</taxon>
        <taxon>Agaricomycetidae</taxon>
        <taxon>Agaricales</taxon>
        <taxon>Marasmiineae</taxon>
        <taxon>Mycenaceae</taxon>
        <taxon>Favolaschia</taxon>
    </lineage>
</organism>
<gene>
    <name evidence="2" type="ORF">R3P38DRAFT_2758785</name>
    <name evidence="1" type="ORF">R3P38DRAFT_2816346</name>
</gene>
<keyword evidence="3" id="KW-1185">Reference proteome</keyword>
<evidence type="ECO:0000313" key="2">
    <source>
        <dbReference type="EMBL" id="KAK7059329.1"/>
    </source>
</evidence>
<reference evidence="2 3" key="1">
    <citation type="journal article" date="2024" name="J Genomics">
        <title>Draft genome sequencing and assembly of Favolaschia claudopus CIRM-BRFM 2984 isolated from oak limbs.</title>
        <authorList>
            <person name="Navarro D."/>
            <person name="Drula E."/>
            <person name="Chaduli D."/>
            <person name="Cazenave R."/>
            <person name="Ahrendt S."/>
            <person name="Wang J."/>
            <person name="Lipzen A."/>
            <person name="Daum C."/>
            <person name="Barry K."/>
            <person name="Grigoriev I.V."/>
            <person name="Favel A."/>
            <person name="Rosso M.N."/>
            <person name="Martin F."/>
        </authorList>
    </citation>
    <scope>NUCLEOTIDE SEQUENCE [LARGE SCALE GENOMIC DNA]</scope>
    <source>
        <strain evidence="2 3">CIRM-BRFM 2984</strain>
    </source>
</reference>
<accession>A0AAW0E1L8</accession>
<name>A0AAW0E1L8_9AGAR</name>
<evidence type="ECO:0000313" key="3">
    <source>
        <dbReference type="Proteomes" id="UP001362999"/>
    </source>
</evidence>
<evidence type="ECO:0000313" key="1">
    <source>
        <dbReference type="EMBL" id="KAK6966410.1"/>
    </source>
</evidence>